<dbReference type="EMBL" id="VZZT01004917">
    <property type="protein sequence ID" value="NXW11145.1"/>
    <property type="molecule type" value="Genomic_DNA"/>
</dbReference>
<evidence type="ECO:0000313" key="3">
    <source>
        <dbReference type="EMBL" id="NXW11145.1"/>
    </source>
</evidence>
<dbReference type="Pfam" id="PF00048">
    <property type="entry name" value="IL8"/>
    <property type="match status" value="1"/>
</dbReference>
<dbReference type="SMART" id="SM00199">
    <property type="entry name" value="SCY"/>
    <property type="match status" value="1"/>
</dbReference>
<reference evidence="3 4" key="1">
    <citation type="submission" date="2019-09" db="EMBL/GenBank/DDBJ databases">
        <title>Bird 10,000 Genomes (B10K) Project - Family phase.</title>
        <authorList>
            <person name="Zhang G."/>
        </authorList>
    </citation>
    <scope>NUCLEOTIDE SEQUENCE [LARGE SCALE GENOMIC DNA]</scope>
    <source>
        <strain evidence="3">B10K-DU-006-09</strain>
        <tissue evidence="3">Muscle</tissue>
    </source>
</reference>
<dbReference type="InterPro" id="IPR036048">
    <property type="entry name" value="Interleukin_8-like_sf"/>
</dbReference>
<feature type="non-terminal residue" evidence="3">
    <location>
        <position position="1"/>
    </location>
</feature>
<protein>
    <submittedName>
        <fullName evidence="3">CCL19 protein</fullName>
    </submittedName>
</protein>
<dbReference type="Gene3D" id="2.40.50.40">
    <property type="match status" value="1"/>
</dbReference>
<gene>
    <name evidence="3" type="primary">Ccl19_1</name>
    <name evidence="3" type="ORF">FREGRA_R10163</name>
</gene>
<proteinExistence type="predicted"/>
<keyword evidence="1" id="KW-0202">Cytokine</keyword>
<feature type="non-terminal residue" evidence="3">
    <location>
        <position position="82"/>
    </location>
</feature>
<comment type="caution">
    <text evidence="3">The sequence shown here is derived from an EMBL/GenBank/DDBJ whole genome shotgun (WGS) entry which is preliminary data.</text>
</comment>
<evidence type="ECO:0000256" key="1">
    <source>
        <dbReference type="ARBA" id="ARBA00022514"/>
    </source>
</evidence>
<dbReference type="AlphaFoldDB" id="A0A7L3ZC29"/>
<dbReference type="InterPro" id="IPR001811">
    <property type="entry name" value="Chemokine_IL8-like_dom"/>
</dbReference>
<dbReference type="GO" id="GO:0006955">
    <property type="term" value="P:immune response"/>
    <property type="evidence" value="ECO:0007669"/>
    <property type="project" value="InterPro"/>
</dbReference>
<evidence type="ECO:0000313" key="4">
    <source>
        <dbReference type="Proteomes" id="UP000563060"/>
    </source>
</evidence>
<evidence type="ECO:0000259" key="2">
    <source>
        <dbReference type="SMART" id="SM00199"/>
    </source>
</evidence>
<dbReference type="Proteomes" id="UP000563060">
    <property type="component" value="Unassembled WGS sequence"/>
</dbReference>
<organism evidence="3 4">
    <name type="scientific">Fregetta grallaria</name>
    <name type="common">White-bellied storm-petrel</name>
    <name type="synonym">Procellaria grallaria</name>
    <dbReference type="NCBI Taxonomy" id="79628"/>
    <lineage>
        <taxon>Eukaryota</taxon>
        <taxon>Metazoa</taxon>
        <taxon>Chordata</taxon>
        <taxon>Craniata</taxon>
        <taxon>Vertebrata</taxon>
        <taxon>Euteleostomi</taxon>
        <taxon>Archelosauria</taxon>
        <taxon>Archosauria</taxon>
        <taxon>Dinosauria</taxon>
        <taxon>Saurischia</taxon>
        <taxon>Theropoda</taxon>
        <taxon>Coelurosauria</taxon>
        <taxon>Aves</taxon>
        <taxon>Neognathae</taxon>
        <taxon>Neoaves</taxon>
        <taxon>Aequornithes</taxon>
        <taxon>Procellariiformes</taxon>
        <taxon>Hydrobatidae</taxon>
        <taxon>Fregetta</taxon>
    </lineage>
</organism>
<sequence length="82" mass="9018">IPPPVHSGNSVLCCLWTSERPIPQQIVQDYWLQLVQDGCNIPAAVFITTKGKCLCAPLQAPWVVHLREKLDASSARKVRAGP</sequence>
<dbReference type="GO" id="GO:0005615">
    <property type="term" value="C:extracellular space"/>
    <property type="evidence" value="ECO:0007669"/>
    <property type="project" value="UniProtKB-KW"/>
</dbReference>
<feature type="domain" description="Chemokine interleukin-8-like" evidence="2">
    <location>
        <begin position="10"/>
        <end position="70"/>
    </location>
</feature>
<accession>A0A7L3ZC29</accession>
<name>A0A7L3ZC29_FREGA</name>
<dbReference type="GO" id="GO:0008009">
    <property type="term" value="F:chemokine activity"/>
    <property type="evidence" value="ECO:0007669"/>
    <property type="project" value="InterPro"/>
</dbReference>
<dbReference type="SUPFAM" id="SSF54117">
    <property type="entry name" value="Interleukin 8-like chemokines"/>
    <property type="match status" value="1"/>
</dbReference>
<keyword evidence="4" id="KW-1185">Reference proteome</keyword>